<feature type="domain" description="UBL3-like ubiquitin" evidence="1">
    <location>
        <begin position="44"/>
        <end position="80"/>
    </location>
</feature>
<dbReference type="AlphaFoldDB" id="A0A699YWE7"/>
<sequence>VHGPGCHNQTQPHSLSTDKGRITYVHLTAAVSLYWPRRMAEGSTLHIKFRTTNGDVGPLSFSDSQTVQQAKEKLWAEWPK</sequence>
<dbReference type="InterPro" id="IPR039540">
    <property type="entry name" value="UBL3-like_ubiquitin_dom"/>
</dbReference>
<name>A0A699YWE7_HAELA</name>
<accession>A0A699YWE7</accession>
<feature type="non-terminal residue" evidence="2">
    <location>
        <position position="80"/>
    </location>
</feature>
<comment type="caution">
    <text evidence="2">The sequence shown here is derived from an EMBL/GenBank/DDBJ whole genome shotgun (WGS) entry which is preliminary data.</text>
</comment>
<reference evidence="2 3" key="1">
    <citation type="submission" date="2020-02" db="EMBL/GenBank/DDBJ databases">
        <title>Draft genome sequence of Haematococcus lacustris strain NIES-144.</title>
        <authorList>
            <person name="Morimoto D."/>
            <person name="Nakagawa S."/>
            <person name="Yoshida T."/>
            <person name="Sawayama S."/>
        </authorList>
    </citation>
    <scope>NUCLEOTIDE SEQUENCE [LARGE SCALE GENOMIC DNA]</scope>
    <source>
        <strain evidence="2 3">NIES-144</strain>
    </source>
</reference>
<proteinExistence type="predicted"/>
<evidence type="ECO:0000313" key="2">
    <source>
        <dbReference type="EMBL" id="GFH13901.1"/>
    </source>
</evidence>
<dbReference type="Proteomes" id="UP000485058">
    <property type="component" value="Unassembled WGS sequence"/>
</dbReference>
<feature type="non-terminal residue" evidence="2">
    <location>
        <position position="1"/>
    </location>
</feature>
<dbReference type="EMBL" id="BLLF01000665">
    <property type="protein sequence ID" value="GFH13901.1"/>
    <property type="molecule type" value="Genomic_DNA"/>
</dbReference>
<dbReference type="SUPFAM" id="SSF54236">
    <property type="entry name" value="Ubiquitin-like"/>
    <property type="match status" value="1"/>
</dbReference>
<evidence type="ECO:0000313" key="3">
    <source>
        <dbReference type="Proteomes" id="UP000485058"/>
    </source>
</evidence>
<dbReference type="InterPro" id="IPR029071">
    <property type="entry name" value="Ubiquitin-like_domsf"/>
</dbReference>
<organism evidence="2 3">
    <name type="scientific">Haematococcus lacustris</name>
    <name type="common">Green alga</name>
    <name type="synonym">Haematococcus pluvialis</name>
    <dbReference type="NCBI Taxonomy" id="44745"/>
    <lineage>
        <taxon>Eukaryota</taxon>
        <taxon>Viridiplantae</taxon>
        <taxon>Chlorophyta</taxon>
        <taxon>core chlorophytes</taxon>
        <taxon>Chlorophyceae</taxon>
        <taxon>CS clade</taxon>
        <taxon>Chlamydomonadales</taxon>
        <taxon>Haematococcaceae</taxon>
        <taxon>Haematococcus</taxon>
    </lineage>
</organism>
<dbReference type="Pfam" id="PF13881">
    <property type="entry name" value="Rad60-SLD_2"/>
    <property type="match status" value="1"/>
</dbReference>
<protein>
    <submittedName>
        <fullName evidence="2">Ubiquitin-like domain-containing protein</fullName>
    </submittedName>
</protein>
<gene>
    <name evidence="2" type="ORF">HaLaN_09865</name>
</gene>
<keyword evidence="3" id="KW-1185">Reference proteome</keyword>
<dbReference type="Gene3D" id="3.10.20.90">
    <property type="entry name" value="Phosphatidylinositol 3-kinase Catalytic Subunit, Chain A, domain 1"/>
    <property type="match status" value="1"/>
</dbReference>
<evidence type="ECO:0000259" key="1">
    <source>
        <dbReference type="Pfam" id="PF13881"/>
    </source>
</evidence>